<dbReference type="RefSeq" id="XP_066827673.1">
    <property type="nucleotide sequence ID" value="XM_066976688.1"/>
</dbReference>
<reference evidence="1 2" key="1">
    <citation type="submission" date="2024-03" db="EMBL/GenBank/DDBJ databases">
        <authorList>
            <person name="Brejova B."/>
        </authorList>
    </citation>
    <scope>NUCLEOTIDE SEQUENCE [LARGE SCALE GENOMIC DNA]</scope>
    <source>
        <strain evidence="1 2">CBS 14171</strain>
    </source>
</reference>
<sequence length="90" mass="10353">MADKIREKNQYALLKSKYQGIGNADTTRLDFQTTVYNDTIASLAHHDHLLLYNSIAKNQHPALLKQELIKRMKPLPSEGTMKTTRKELEN</sequence>
<gene>
    <name evidence="1" type="ORF">LODBEIA_P07350</name>
</gene>
<accession>A0ABP0ZI77</accession>
<dbReference type="Proteomes" id="UP001497383">
    <property type="component" value="Chromosome 1"/>
</dbReference>
<proteinExistence type="predicted"/>
<dbReference type="PANTHER" id="PTHR20978">
    <property type="entry name" value="SPLICING FACTOR 3B SUBUNIT 5"/>
    <property type="match status" value="1"/>
</dbReference>
<dbReference type="InterPro" id="IPR009846">
    <property type="entry name" value="SF3b5/RDS3-10"/>
</dbReference>
<name>A0ABP0ZI77_9ASCO</name>
<keyword evidence="2" id="KW-1185">Reference proteome</keyword>
<evidence type="ECO:0000313" key="2">
    <source>
        <dbReference type="Proteomes" id="UP001497383"/>
    </source>
</evidence>
<evidence type="ECO:0000313" key="1">
    <source>
        <dbReference type="EMBL" id="CAK9436177.1"/>
    </source>
</evidence>
<protein>
    <submittedName>
        <fullName evidence="1">Uncharacterized protein</fullName>
    </submittedName>
</protein>
<organism evidence="1 2">
    <name type="scientific">Lodderomyces beijingensis</name>
    <dbReference type="NCBI Taxonomy" id="1775926"/>
    <lineage>
        <taxon>Eukaryota</taxon>
        <taxon>Fungi</taxon>
        <taxon>Dikarya</taxon>
        <taxon>Ascomycota</taxon>
        <taxon>Saccharomycotina</taxon>
        <taxon>Pichiomycetes</taxon>
        <taxon>Debaryomycetaceae</taxon>
        <taxon>Candida/Lodderomyces clade</taxon>
        <taxon>Lodderomyces</taxon>
    </lineage>
</organism>
<dbReference type="Pfam" id="PF07189">
    <property type="entry name" value="SF3b10"/>
    <property type="match status" value="1"/>
</dbReference>
<dbReference type="EMBL" id="OZ022405">
    <property type="protein sequence ID" value="CAK9436177.1"/>
    <property type="molecule type" value="Genomic_DNA"/>
</dbReference>
<dbReference type="GeneID" id="92205931"/>
<dbReference type="PANTHER" id="PTHR20978:SF0">
    <property type="entry name" value="SPLICING FACTOR 3B SUBUNIT 5"/>
    <property type="match status" value="1"/>
</dbReference>